<dbReference type="SUPFAM" id="SSF46689">
    <property type="entry name" value="Homeodomain-like"/>
    <property type="match status" value="2"/>
</dbReference>
<evidence type="ECO:0000256" key="2">
    <source>
        <dbReference type="ARBA" id="ARBA00023125"/>
    </source>
</evidence>
<evidence type="ECO:0000256" key="3">
    <source>
        <dbReference type="ARBA" id="ARBA00023163"/>
    </source>
</evidence>
<dbReference type="InterPro" id="IPR009057">
    <property type="entry name" value="Homeodomain-like_sf"/>
</dbReference>
<dbReference type="EMBL" id="FNAN01000016">
    <property type="protein sequence ID" value="SDG21788.1"/>
    <property type="molecule type" value="Genomic_DNA"/>
</dbReference>
<dbReference type="Gene3D" id="1.10.10.60">
    <property type="entry name" value="Homeodomain-like"/>
    <property type="match status" value="1"/>
</dbReference>
<dbReference type="OrthoDB" id="799767at2"/>
<keyword evidence="1" id="KW-0805">Transcription regulation</keyword>
<dbReference type="GO" id="GO:0043565">
    <property type="term" value="F:sequence-specific DNA binding"/>
    <property type="evidence" value="ECO:0007669"/>
    <property type="project" value="InterPro"/>
</dbReference>
<dbReference type="PRINTS" id="PR00032">
    <property type="entry name" value="HTHARAC"/>
</dbReference>
<dbReference type="GO" id="GO:0003700">
    <property type="term" value="F:DNA-binding transcription factor activity"/>
    <property type="evidence" value="ECO:0007669"/>
    <property type="project" value="InterPro"/>
</dbReference>
<dbReference type="InterPro" id="IPR018062">
    <property type="entry name" value="HTH_AraC-typ_CS"/>
</dbReference>
<dbReference type="PROSITE" id="PS00041">
    <property type="entry name" value="HTH_ARAC_FAMILY_1"/>
    <property type="match status" value="1"/>
</dbReference>
<sequence length="338" mass="38777">MTNKENDLPAKEPNGDIDHHQFPDLSEVKGHEISDRELTMEGSDFFGLGREMAVEGIHVWYQSLAVARERTWHITDHAPRIQMNFNLQGNTTYYSNKLGKVFVRFSPGQHNLMLIPEGDIQVQCAPDEHSEIFSLNLAADFFFSLLPPSHLLSVHFEKGIRYKLPAFMSMRNLPVTGPMEHIIFEIIQCPYAGFHKSLFVRAKAIELLLLQMEQNEHLPLPSFLSTLSSEHAEQMHLVKKLLDENLDQQWSLKDLARQVGSNEFNLKKYFKEVFGETVFGYLHQKRMETAKDALCQPGSSVHDVAQRMGYKHPTHFTAAFKKHYGILPSKLSKPNYSL</sequence>
<keyword evidence="7" id="KW-1185">Reference proteome</keyword>
<dbReference type="PROSITE" id="PS01124">
    <property type="entry name" value="HTH_ARAC_FAMILY_2"/>
    <property type="match status" value="1"/>
</dbReference>
<reference evidence="7" key="1">
    <citation type="submission" date="2016-10" db="EMBL/GenBank/DDBJ databases">
        <authorList>
            <person name="Varghese N."/>
            <person name="Submissions S."/>
        </authorList>
    </citation>
    <scope>NUCLEOTIDE SEQUENCE [LARGE SCALE GENOMIC DNA]</scope>
    <source>
        <strain evidence="7">DSM 25329</strain>
    </source>
</reference>
<dbReference type="STRING" id="659014.SAMN04487996_11693"/>
<evidence type="ECO:0000313" key="7">
    <source>
        <dbReference type="Proteomes" id="UP000198748"/>
    </source>
</evidence>
<organism evidence="6 7">
    <name type="scientific">Dyadobacter soli</name>
    <dbReference type="NCBI Taxonomy" id="659014"/>
    <lineage>
        <taxon>Bacteria</taxon>
        <taxon>Pseudomonadati</taxon>
        <taxon>Bacteroidota</taxon>
        <taxon>Cytophagia</taxon>
        <taxon>Cytophagales</taxon>
        <taxon>Spirosomataceae</taxon>
        <taxon>Dyadobacter</taxon>
    </lineage>
</organism>
<protein>
    <submittedName>
        <fullName evidence="6">AraC-type DNA-binding protein</fullName>
    </submittedName>
</protein>
<dbReference type="RefSeq" id="WP_090155633.1">
    <property type="nucleotide sequence ID" value="NZ_FNAN01000016.1"/>
</dbReference>
<keyword evidence="2 6" id="KW-0238">DNA-binding</keyword>
<dbReference type="InterPro" id="IPR018060">
    <property type="entry name" value="HTH_AraC"/>
</dbReference>
<dbReference type="InterPro" id="IPR020449">
    <property type="entry name" value="Tscrpt_reg_AraC-type_HTH"/>
</dbReference>
<keyword evidence="3" id="KW-0804">Transcription</keyword>
<gene>
    <name evidence="6" type="ORF">SAMN04487996_11693</name>
</gene>
<evidence type="ECO:0000259" key="5">
    <source>
        <dbReference type="PROSITE" id="PS01124"/>
    </source>
</evidence>
<dbReference type="Proteomes" id="UP000198748">
    <property type="component" value="Unassembled WGS sequence"/>
</dbReference>
<name>A0A1G7SFL3_9BACT</name>
<dbReference type="InterPro" id="IPR053142">
    <property type="entry name" value="PchR_regulatory_protein"/>
</dbReference>
<evidence type="ECO:0000256" key="4">
    <source>
        <dbReference type="SAM" id="MobiDB-lite"/>
    </source>
</evidence>
<dbReference type="PANTHER" id="PTHR47893">
    <property type="entry name" value="REGULATORY PROTEIN PCHR"/>
    <property type="match status" value="1"/>
</dbReference>
<dbReference type="SMART" id="SM00342">
    <property type="entry name" value="HTH_ARAC"/>
    <property type="match status" value="1"/>
</dbReference>
<accession>A0A1G7SFL3</accession>
<dbReference type="PANTHER" id="PTHR47893:SF1">
    <property type="entry name" value="REGULATORY PROTEIN PCHR"/>
    <property type="match status" value="1"/>
</dbReference>
<proteinExistence type="predicted"/>
<dbReference type="Pfam" id="PF12833">
    <property type="entry name" value="HTH_18"/>
    <property type="match status" value="1"/>
</dbReference>
<dbReference type="AlphaFoldDB" id="A0A1G7SFL3"/>
<feature type="region of interest" description="Disordered" evidence="4">
    <location>
        <begin position="1"/>
        <end position="23"/>
    </location>
</feature>
<evidence type="ECO:0000256" key="1">
    <source>
        <dbReference type="ARBA" id="ARBA00023015"/>
    </source>
</evidence>
<evidence type="ECO:0000313" key="6">
    <source>
        <dbReference type="EMBL" id="SDG21788.1"/>
    </source>
</evidence>
<feature type="domain" description="HTH araC/xylS-type" evidence="5">
    <location>
        <begin position="236"/>
        <end position="334"/>
    </location>
</feature>